<feature type="region of interest" description="Disordered" evidence="2">
    <location>
        <begin position="642"/>
        <end position="686"/>
    </location>
</feature>
<evidence type="ECO:0000313" key="4">
    <source>
        <dbReference type="Proteomes" id="UP001324427"/>
    </source>
</evidence>
<evidence type="ECO:0000256" key="2">
    <source>
        <dbReference type="SAM" id="MobiDB-lite"/>
    </source>
</evidence>
<keyword evidence="1" id="KW-0175">Coiled coil</keyword>
<feature type="coiled-coil region" evidence="1">
    <location>
        <begin position="137"/>
        <end position="193"/>
    </location>
</feature>
<dbReference type="Proteomes" id="UP001324427">
    <property type="component" value="Unassembled WGS sequence"/>
</dbReference>
<sequence length="686" mass="76058">MRVSRRARAASTELALSSVFTAPAKRARDAMEADDMASEYLPSECQRSDSPTALTRKAKRGKTTALVTLRQAHSDPVEGSSSLLGSVTPACPEPSSIPVKPIRSMKQSPPRDSAQAEELPERYYLSINNDPPASHALSRMQAQLDLATQRLDEALASQKSRELKIRQDMMLPLLQKDEELKKMTSTAKRYQQEVIRNAKEMRAQEAKHAEAKLKLDAEVKVQQGKAHRAECEARMWREEVEHLQGMQRILEEDLDELRRIENEEVMHRRERRKKSELPPAYGSLDDEARIPPYQTHAKDSGALEVATFKRTLRDNFMKGLTAAQDQLDVATELSKDAHVAQTTMLIAFCASLADAARSLDDILKRAKDVANIHVCTFVEQQGQPEERDSGVEEGKATEYKTMCRQQTARAEYVADRIAKLLLDLTVRLLAALEVRPCAIRLTQADKASVALSWTAVDTSLSEALRRAFATRGTPAGTSNKSDSSKLMDLQLYLTQIQMLQSKLHMLFRLGSSHATHHCGSMHVLDKSWMWVVDQVEKERELVAKRSGRGVADALVDGDVDVEMGEEGGRVNADADVHADAEADGLAEGDGPADGERDGDGDDDDDGDAELESVVIEELREANRLALATEERLERLIAARYGRPELDMWEGEREREGSAVSSMPAGPASSVDGTEVVEEEGRAGQRW</sequence>
<keyword evidence="4" id="KW-1185">Reference proteome</keyword>
<accession>A0AAV9JW51</accession>
<evidence type="ECO:0000256" key="1">
    <source>
        <dbReference type="SAM" id="Coils"/>
    </source>
</evidence>
<feature type="region of interest" description="Disordered" evidence="2">
    <location>
        <begin position="25"/>
        <end position="117"/>
    </location>
</feature>
<name>A0AAV9JW51_9PEZI</name>
<feature type="region of interest" description="Disordered" evidence="2">
    <location>
        <begin position="582"/>
        <end position="607"/>
    </location>
</feature>
<reference evidence="3 4" key="1">
    <citation type="submission" date="2021-11" db="EMBL/GenBank/DDBJ databases">
        <title>Black yeast isolated from Biological Soil Crust.</title>
        <authorList>
            <person name="Kurbessoian T."/>
        </authorList>
    </citation>
    <scope>NUCLEOTIDE SEQUENCE [LARGE SCALE GENOMIC DNA]</scope>
    <source>
        <strain evidence="3 4">CCFEE 5522</strain>
    </source>
</reference>
<proteinExistence type="predicted"/>
<feature type="compositionally biased region" description="Basic and acidic residues" evidence="2">
    <location>
        <begin position="642"/>
        <end position="656"/>
    </location>
</feature>
<evidence type="ECO:0000313" key="3">
    <source>
        <dbReference type="EMBL" id="KAK4549840.1"/>
    </source>
</evidence>
<feature type="coiled-coil region" evidence="1">
    <location>
        <begin position="240"/>
        <end position="270"/>
    </location>
</feature>
<comment type="caution">
    <text evidence="3">The sequence shown here is derived from an EMBL/GenBank/DDBJ whole genome shotgun (WGS) entry which is preliminary data.</text>
</comment>
<organism evidence="3 4">
    <name type="scientific">Oleoguttula mirabilis</name>
    <dbReference type="NCBI Taxonomy" id="1507867"/>
    <lineage>
        <taxon>Eukaryota</taxon>
        <taxon>Fungi</taxon>
        <taxon>Dikarya</taxon>
        <taxon>Ascomycota</taxon>
        <taxon>Pezizomycotina</taxon>
        <taxon>Dothideomycetes</taxon>
        <taxon>Dothideomycetidae</taxon>
        <taxon>Mycosphaerellales</taxon>
        <taxon>Teratosphaeriaceae</taxon>
        <taxon>Oleoguttula</taxon>
    </lineage>
</organism>
<protein>
    <submittedName>
        <fullName evidence="3">Uncharacterized protein</fullName>
    </submittedName>
</protein>
<dbReference type="AlphaFoldDB" id="A0AAV9JW51"/>
<dbReference type="EMBL" id="JAVFHQ010000003">
    <property type="protein sequence ID" value="KAK4549840.1"/>
    <property type="molecule type" value="Genomic_DNA"/>
</dbReference>
<gene>
    <name evidence="3" type="ORF">LTR36_005141</name>
</gene>